<evidence type="ECO:0000313" key="3">
    <source>
        <dbReference type="Proteomes" id="UP001187415"/>
    </source>
</evidence>
<proteinExistence type="predicted"/>
<name>A0AA88N0X8_CHASR</name>
<evidence type="ECO:0000313" key="2">
    <source>
        <dbReference type="EMBL" id="KAK2847158.1"/>
    </source>
</evidence>
<organism evidence="2 3">
    <name type="scientific">Channa striata</name>
    <name type="common">Snakehead murrel</name>
    <name type="synonym">Ophicephalus striatus</name>
    <dbReference type="NCBI Taxonomy" id="64152"/>
    <lineage>
        <taxon>Eukaryota</taxon>
        <taxon>Metazoa</taxon>
        <taxon>Chordata</taxon>
        <taxon>Craniata</taxon>
        <taxon>Vertebrata</taxon>
        <taxon>Euteleostomi</taxon>
        <taxon>Actinopterygii</taxon>
        <taxon>Neopterygii</taxon>
        <taxon>Teleostei</taxon>
        <taxon>Neoteleostei</taxon>
        <taxon>Acanthomorphata</taxon>
        <taxon>Anabantaria</taxon>
        <taxon>Anabantiformes</taxon>
        <taxon>Channoidei</taxon>
        <taxon>Channidae</taxon>
        <taxon>Channa</taxon>
    </lineage>
</organism>
<feature type="region of interest" description="Disordered" evidence="1">
    <location>
        <begin position="45"/>
        <end position="94"/>
    </location>
</feature>
<accession>A0AA88N0X8</accession>
<dbReference type="AlphaFoldDB" id="A0AA88N0X8"/>
<protein>
    <submittedName>
        <fullName evidence="2">Uncharacterized protein</fullName>
    </submittedName>
</protein>
<keyword evidence="3" id="KW-1185">Reference proteome</keyword>
<reference evidence="2" key="1">
    <citation type="submission" date="2023-07" db="EMBL/GenBank/DDBJ databases">
        <title>Chromosome-level Genome Assembly of Striped Snakehead (Channa striata).</title>
        <authorList>
            <person name="Liu H."/>
        </authorList>
    </citation>
    <scope>NUCLEOTIDE SEQUENCE</scope>
    <source>
        <strain evidence="2">Gz</strain>
        <tissue evidence="2">Muscle</tissue>
    </source>
</reference>
<comment type="caution">
    <text evidence="2">The sequence shown here is derived from an EMBL/GenBank/DDBJ whole genome shotgun (WGS) entry which is preliminary data.</text>
</comment>
<dbReference type="Proteomes" id="UP001187415">
    <property type="component" value="Unassembled WGS sequence"/>
</dbReference>
<sequence>MAAERHPFNPLTWSDQQISAACWGKFSGRSYRSVLAALQSHSISHFPPHIPTGPAGKLKVTARQRAGRQGPDQGELWLGRAAEPKASSSNESRD</sequence>
<evidence type="ECO:0000256" key="1">
    <source>
        <dbReference type="SAM" id="MobiDB-lite"/>
    </source>
</evidence>
<gene>
    <name evidence="2" type="ORF">Q5P01_010157</name>
</gene>
<dbReference type="EMBL" id="JAUPFM010000007">
    <property type="protein sequence ID" value="KAK2847158.1"/>
    <property type="molecule type" value="Genomic_DNA"/>
</dbReference>